<keyword evidence="1" id="KW-0479">Metal-binding</keyword>
<dbReference type="GO" id="GO:0008270">
    <property type="term" value="F:zinc ion binding"/>
    <property type="evidence" value="ECO:0007669"/>
    <property type="project" value="UniProtKB-KW"/>
</dbReference>
<keyword evidence="3" id="KW-0862">Zinc</keyword>
<evidence type="ECO:0000256" key="3">
    <source>
        <dbReference type="ARBA" id="ARBA00022833"/>
    </source>
</evidence>
<name>A0A6G1GNJ8_9PEZI</name>
<reference evidence="6" key="1">
    <citation type="journal article" date="2020" name="Stud. Mycol.">
        <title>101 Dothideomycetes genomes: a test case for predicting lifestyles and emergence of pathogens.</title>
        <authorList>
            <person name="Haridas S."/>
            <person name="Albert R."/>
            <person name="Binder M."/>
            <person name="Bloem J."/>
            <person name="Labutti K."/>
            <person name="Salamov A."/>
            <person name="Andreopoulos B."/>
            <person name="Baker S."/>
            <person name="Barry K."/>
            <person name="Bills G."/>
            <person name="Bluhm B."/>
            <person name="Cannon C."/>
            <person name="Castanera R."/>
            <person name="Culley D."/>
            <person name="Daum C."/>
            <person name="Ezra D."/>
            <person name="Gonzalez J."/>
            <person name="Henrissat B."/>
            <person name="Kuo A."/>
            <person name="Liang C."/>
            <person name="Lipzen A."/>
            <person name="Lutzoni F."/>
            <person name="Magnuson J."/>
            <person name="Mondo S."/>
            <person name="Nolan M."/>
            <person name="Ohm R."/>
            <person name="Pangilinan J."/>
            <person name="Park H.-J."/>
            <person name="Ramirez L."/>
            <person name="Alfaro M."/>
            <person name="Sun H."/>
            <person name="Tritt A."/>
            <person name="Yoshinaga Y."/>
            <person name="Zwiers L.-H."/>
            <person name="Turgeon B."/>
            <person name="Goodwin S."/>
            <person name="Spatafora J."/>
            <person name="Crous P."/>
            <person name="Grigoriev I."/>
        </authorList>
    </citation>
    <scope>NUCLEOTIDE SEQUENCE</scope>
    <source>
        <strain evidence="6">CBS 113979</strain>
    </source>
</reference>
<dbReference type="PROSITE" id="PS50865">
    <property type="entry name" value="ZF_MYND_2"/>
    <property type="match status" value="1"/>
</dbReference>
<evidence type="ECO:0000256" key="4">
    <source>
        <dbReference type="PROSITE-ProRule" id="PRU00134"/>
    </source>
</evidence>
<evidence type="ECO:0000313" key="7">
    <source>
        <dbReference type="Proteomes" id="UP000800041"/>
    </source>
</evidence>
<dbReference type="InterPro" id="IPR002893">
    <property type="entry name" value="Znf_MYND"/>
</dbReference>
<evidence type="ECO:0000256" key="1">
    <source>
        <dbReference type="ARBA" id="ARBA00022723"/>
    </source>
</evidence>
<dbReference type="Proteomes" id="UP000800041">
    <property type="component" value="Unassembled WGS sequence"/>
</dbReference>
<dbReference type="AlphaFoldDB" id="A0A6G1GNJ8"/>
<keyword evidence="2 4" id="KW-0863">Zinc-finger</keyword>
<dbReference type="Gene3D" id="6.10.140.2220">
    <property type="match status" value="1"/>
</dbReference>
<dbReference type="EMBL" id="ML977183">
    <property type="protein sequence ID" value="KAF1982505.1"/>
    <property type="molecule type" value="Genomic_DNA"/>
</dbReference>
<protein>
    <recommendedName>
        <fullName evidence="5">MYND-type domain-containing protein</fullName>
    </recommendedName>
</protein>
<organism evidence="6 7">
    <name type="scientific">Aulographum hederae CBS 113979</name>
    <dbReference type="NCBI Taxonomy" id="1176131"/>
    <lineage>
        <taxon>Eukaryota</taxon>
        <taxon>Fungi</taxon>
        <taxon>Dikarya</taxon>
        <taxon>Ascomycota</taxon>
        <taxon>Pezizomycotina</taxon>
        <taxon>Dothideomycetes</taxon>
        <taxon>Pleosporomycetidae</taxon>
        <taxon>Aulographales</taxon>
        <taxon>Aulographaceae</taxon>
    </lineage>
</organism>
<evidence type="ECO:0000259" key="5">
    <source>
        <dbReference type="PROSITE" id="PS50865"/>
    </source>
</evidence>
<accession>A0A6G1GNJ8</accession>
<keyword evidence="7" id="KW-1185">Reference proteome</keyword>
<proteinExistence type="predicted"/>
<dbReference type="SUPFAM" id="SSF144232">
    <property type="entry name" value="HIT/MYND zinc finger-like"/>
    <property type="match status" value="1"/>
</dbReference>
<evidence type="ECO:0000256" key="2">
    <source>
        <dbReference type="ARBA" id="ARBA00022771"/>
    </source>
</evidence>
<feature type="domain" description="MYND-type" evidence="5">
    <location>
        <begin position="236"/>
        <end position="279"/>
    </location>
</feature>
<evidence type="ECO:0000313" key="6">
    <source>
        <dbReference type="EMBL" id="KAF1982505.1"/>
    </source>
</evidence>
<gene>
    <name evidence="6" type="ORF">K402DRAFT_466644</name>
</gene>
<dbReference type="PROSITE" id="PS01360">
    <property type="entry name" value="ZF_MYND_1"/>
    <property type="match status" value="1"/>
</dbReference>
<sequence length="294" mass="34078">MSTDDEDVELFEKGENEAILHMLDREADFDKIFDAHPDLDLDEDDISLLCPEREDLVREHLDAGTLIWMTAEHLQQWEEARKSRAAYEIDFEGCTLMILGYLAIDLKCQVPESLIKFMENNIDNLALDLGPTARYQLRRRYNDFKVSRSGRTLEWVVRRDGVVVDTKGQLSIINYINKAPGSFAGITKRSNKKTANEKKKKTRGGKICMWAHKQRPVEYVYIPKSRSSGWFRKITCANCKVQGNSSDWGCIHCTRCYKRDYCSLKCKDAHWKNSHQKACRPPRNLMARGLARMY</sequence>